<evidence type="ECO:0000313" key="1">
    <source>
        <dbReference type="EMBL" id="SLN65984.1"/>
    </source>
</evidence>
<accession>A0A1Y5TQT4</accession>
<dbReference type="EMBL" id="FWFR01000002">
    <property type="protein sequence ID" value="SLN65984.1"/>
    <property type="molecule type" value="Genomic_DNA"/>
</dbReference>
<keyword evidence="2" id="KW-1185">Reference proteome</keyword>
<sequence>MVSYLDRRKPLCGSGLDRARRGRGWLDRAILTPLARWQRRRIVAALERLDEQLLAHVGIPRRRIPTIAASFNSRGVSDAGS</sequence>
<evidence type="ECO:0008006" key="3">
    <source>
        <dbReference type="Google" id="ProtNLM"/>
    </source>
</evidence>
<gene>
    <name evidence="1" type="ORF">OCH7691_03032</name>
</gene>
<dbReference type="InParanoid" id="A0A1Y5TQT4"/>
<dbReference type="AlphaFoldDB" id="A0A1Y5TQT4"/>
<organism evidence="1 2">
    <name type="scientific">Oceanibacterium hippocampi</name>
    <dbReference type="NCBI Taxonomy" id="745714"/>
    <lineage>
        <taxon>Bacteria</taxon>
        <taxon>Pseudomonadati</taxon>
        <taxon>Pseudomonadota</taxon>
        <taxon>Alphaproteobacteria</taxon>
        <taxon>Sneathiellales</taxon>
        <taxon>Sneathiellaceae</taxon>
        <taxon>Oceanibacterium</taxon>
    </lineage>
</organism>
<evidence type="ECO:0000313" key="2">
    <source>
        <dbReference type="Proteomes" id="UP000193200"/>
    </source>
</evidence>
<proteinExistence type="predicted"/>
<name>A0A1Y5TQT4_9PROT</name>
<dbReference type="Proteomes" id="UP000193200">
    <property type="component" value="Unassembled WGS sequence"/>
</dbReference>
<reference evidence="1 2" key="1">
    <citation type="submission" date="2017-03" db="EMBL/GenBank/DDBJ databases">
        <authorList>
            <person name="Afonso C.L."/>
            <person name="Miller P.J."/>
            <person name="Scott M.A."/>
            <person name="Spackman E."/>
            <person name="Goraichik I."/>
            <person name="Dimitrov K.M."/>
            <person name="Suarez D.L."/>
            <person name="Swayne D.E."/>
        </authorList>
    </citation>
    <scope>NUCLEOTIDE SEQUENCE [LARGE SCALE GENOMIC DNA]</scope>
    <source>
        <strain evidence="1 2">CECT 7691</strain>
    </source>
</reference>
<protein>
    <recommendedName>
        <fullName evidence="3">DUF1127 domain-containing protein</fullName>
    </recommendedName>
</protein>